<keyword evidence="1 4" id="KW-0479">Metal-binding</keyword>
<dbReference type="Pfam" id="PF00459">
    <property type="entry name" value="Inositol_P"/>
    <property type="match status" value="1"/>
</dbReference>
<dbReference type="AlphaFoldDB" id="A0A375HYT8"/>
<dbReference type="SUPFAM" id="SSF56655">
    <property type="entry name" value="Carbohydrate phosphatase"/>
    <property type="match status" value="1"/>
</dbReference>
<keyword evidence="3 4" id="KW-0460">Magnesium</keyword>
<dbReference type="PRINTS" id="PR00377">
    <property type="entry name" value="IMPHPHTASES"/>
</dbReference>
<evidence type="ECO:0000256" key="2">
    <source>
        <dbReference type="ARBA" id="ARBA00022801"/>
    </source>
</evidence>
<dbReference type="GO" id="GO:0006020">
    <property type="term" value="P:inositol metabolic process"/>
    <property type="evidence" value="ECO:0007669"/>
    <property type="project" value="TreeGrafter"/>
</dbReference>
<name>A0A375HYT8_9ACTN</name>
<comment type="cofactor">
    <cofactor evidence="4">
        <name>Mg(2+)</name>
        <dbReference type="ChEBI" id="CHEBI:18420"/>
    </cofactor>
</comment>
<dbReference type="PROSITE" id="PS00629">
    <property type="entry name" value="IMP_1"/>
    <property type="match status" value="1"/>
</dbReference>
<dbReference type="GO" id="GO:0007165">
    <property type="term" value="P:signal transduction"/>
    <property type="evidence" value="ECO:0007669"/>
    <property type="project" value="TreeGrafter"/>
</dbReference>
<feature type="binding site" evidence="4">
    <location>
        <position position="89"/>
    </location>
    <ligand>
        <name>Mg(2+)</name>
        <dbReference type="ChEBI" id="CHEBI:18420"/>
        <label>1</label>
        <note>catalytic</note>
    </ligand>
</feature>
<proteinExistence type="predicted"/>
<evidence type="ECO:0000256" key="1">
    <source>
        <dbReference type="ARBA" id="ARBA00022723"/>
    </source>
</evidence>
<dbReference type="PANTHER" id="PTHR20854:SF4">
    <property type="entry name" value="INOSITOL-1-MONOPHOSPHATASE-RELATED"/>
    <property type="match status" value="1"/>
</dbReference>
<accession>A0A375HYT8</accession>
<gene>
    <name evidence="5" type="ORF">PROPJV5_0488</name>
</gene>
<dbReference type="GO" id="GO:0008934">
    <property type="term" value="F:inositol monophosphate 1-phosphatase activity"/>
    <property type="evidence" value="ECO:0007669"/>
    <property type="project" value="TreeGrafter"/>
</dbReference>
<dbReference type="InterPro" id="IPR000760">
    <property type="entry name" value="Inositol_monophosphatase-like"/>
</dbReference>
<dbReference type="Gene3D" id="3.30.540.10">
    <property type="entry name" value="Fructose-1,6-Bisphosphatase, subunit A, domain 1"/>
    <property type="match status" value="1"/>
</dbReference>
<evidence type="ECO:0000256" key="3">
    <source>
        <dbReference type="ARBA" id="ARBA00022842"/>
    </source>
</evidence>
<dbReference type="Gene3D" id="3.40.190.80">
    <property type="match status" value="1"/>
</dbReference>
<organism evidence="5 6">
    <name type="scientific">Propionibacterium ruminifibrarum</name>
    <dbReference type="NCBI Taxonomy" id="1962131"/>
    <lineage>
        <taxon>Bacteria</taxon>
        <taxon>Bacillati</taxon>
        <taxon>Actinomycetota</taxon>
        <taxon>Actinomycetes</taxon>
        <taxon>Propionibacteriales</taxon>
        <taxon>Propionibacteriaceae</taxon>
        <taxon>Propionibacterium</taxon>
    </lineage>
</organism>
<dbReference type="InterPro" id="IPR020583">
    <property type="entry name" value="Inositol_monoP_metal-BS"/>
</dbReference>
<sequence length="258" mass="27676">MNPDDVMSLIKDVSARIIEPRFRALGRSDVHSKGLGDLVTIADREAEAEFIARLGQAFPDAVVIGEESCYADPSLLGAIGVAEHCFVVDPVDGTGNFVRGKDDFAVMVAEMRGPRTVAGWIWQPRHGRAYQASVGGGVTCNGEPIAPTPTHPRPTGAAGQRAWRDFDAAGRISPVRESAHCAGIDYPHVMTGRFDFIAYRHPKPWDHLAGGLMLAELGGGIVHPDGSLWAPGDEDAPIISSRDLDTARRVGALWPARP</sequence>
<dbReference type="PANTHER" id="PTHR20854">
    <property type="entry name" value="INOSITOL MONOPHOSPHATASE"/>
    <property type="match status" value="1"/>
</dbReference>
<keyword evidence="2" id="KW-0378">Hydrolase</keyword>
<evidence type="ECO:0000256" key="4">
    <source>
        <dbReference type="PIRSR" id="PIRSR600760-2"/>
    </source>
</evidence>
<feature type="binding site" evidence="4">
    <location>
        <position position="92"/>
    </location>
    <ligand>
        <name>Mg(2+)</name>
        <dbReference type="ChEBI" id="CHEBI:18420"/>
        <label>1</label>
        <note>catalytic</note>
    </ligand>
</feature>
<dbReference type="CDD" id="cd01637">
    <property type="entry name" value="IMPase_like"/>
    <property type="match status" value="1"/>
</dbReference>
<evidence type="ECO:0000313" key="5">
    <source>
        <dbReference type="EMBL" id="SPF67534.1"/>
    </source>
</evidence>
<dbReference type="Proteomes" id="UP000265962">
    <property type="component" value="Unassembled WGS sequence"/>
</dbReference>
<feature type="binding site" evidence="4">
    <location>
        <position position="206"/>
    </location>
    <ligand>
        <name>Mg(2+)</name>
        <dbReference type="ChEBI" id="CHEBI:18420"/>
        <label>1</label>
        <note>catalytic</note>
    </ligand>
</feature>
<evidence type="ECO:0000313" key="6">
    <source>
        <dbReference type="Proteomes" id="UP000265962"/>
    </source>
</evidence>
<dbReference type="GO" id="GO:0046872">
    <property type="term" value="F:metal ion binding"/>
    <property type="evidence" value="ECO:0007669"/>
    <property type="project" value="UniProtKB-KW"/>
</dbReference>
<feature type="binding site" evidence="4">
    <location>
        <position position="66"/>
    </location>
    <ligand>
        <name>Mg(2+)</name>
        <dbReference type="ChEBI" id="CHEBI:18420"/>
        <label>1</label>
        <note>catalytic</note>
    </ligand>
</feature>
<reference evidence="6" key="1">
    <citation type="submission" date="2018-02" db="EMBL/GenBank/DDBJ databases">
        <authorList>
            <person name="Hornung B."/>
        </authorList>
    </citation>
    <scope>NUCLEOTIDE SEQUENCE [LARGE SCALE GENOMIC DNA]</scope>
</reference>
<keyword evidence="6" id="KW-1185">Reference proteome</keyword>
<protein>
    <submittedName>
        <fullName evidence="5">Inositol monophosphatase family signature 1</fullName>
    </submittedName>
</protein>
<dbReference type="EMBL" id="OMOH01000002">
    <property type="protein sequence ID" value="SPF67534.1"/>
    <property type="molecule type" value="Genomic_DNA"/>
</dbReference>